<sequence>SNWPISARSRSAIIMQSRLDELKLASAESSPANKKEASVEMVKIDVDDNVDEAIAAFQGIMTGIQKIEKNIEVINALKQRSRQEVKDDAQRKIMEDLDRAMVASKRDARFVKSELDRMTIENQKYIAAHEGSTSAQMRKNLLNTHARHFQQVRDNFSQK</sequence>
<evidence type="ECO:0000313" key="2">
    <source>
        <dbReference type="EMBL" id="KMS65358.1"/>
    </source>
</evidence>
<reference evidence="2 3" key="1">
    <citation type="journal article" date="2014" name="Nature">
        <title>The genome of the recently domesticated crop plant sugar beet (Beta vulgaris).</title>
        <authorList>
            <person name="Dohm J.C."/>
            <person name="Minoche A.E."/>
            <person name="Holtgrawe D."/>
            <person name="Capella-Gutierrez S."/>
            <person name="Zakrzewski F."/>
            <person name="Tafer H."/>
            <person name="Rupp O."/>
            <person name="Sorensen T.R."/>
            <person name="Stracke R."/>
            <person name="Reinhardt R."/>
            <person name="Goesmann A."/>
            <person name="Kraft T."/>
            <person name="Schulz B."/>
            <person name="Stadler P.F."/>
            <person name="Schmidt T."/>
            <person name="Gabaldon T."/>
            <person name="Lehrach H."/>
            <person name="Weisshaar B."/>
            <person name="Himmelbauer H."/>
        </authorList>
    </citation>
    <scope>NUCLEOTIDE SEQUENCE [LARGE SCALE GENOMIC DNA]</scope>
    <source>
        <tissue evidence="2">Taproot</tissue>
    </source>
</reference>
<protein>
    <recommendedName>
        <fullName evidence="4">Syntaxin N-terminal domain-containing protein</fullName>
    </recommendedName>
</protein>
<dbReference type="Gramene" id="KMS65358">
    <property type="protein sequence ID" value="KMS65358"/>
    <property type="gene ID" value="BVRB_036800"/>
</dbReference>
<proteinExistence type="predicted"/>
<keyword evidence="1" id="KW-0813">Transport</keyword>
<name>A0A0J7YQE1_BETVV</name>
<accession>A0A0J7YQE1</accession>
<organism evidence="2 3">
    <name type="scientific">Beta vulgaris subsp. vulgaris</name>
    <name type="common">Beet</name>
    <dbReference type="NCBI Taxonomy" id="3555"/>
    <lineage>
        <taxon>Eukaryota</taxon>
        <taxon>Viridiplantae</taxon>
        <taxon>Streptophyta</taxon>
        <taxon>Embryophyta</taxon>
        <taxon>Tracheophyta</taxon>
        <taxon>Spermatophyta</taxon>
        <taxon>Magnoliopsida</taxon>
        <taxon>eudicotyledons</taxon>
        <taxon>Gunneridae</taxon>
        <taxon>Pentapetalae</taxon>
        <taxon>Caryophyllales</taxon>
        <taxon>Chenopodiaceae</taxon>
        <taxon>Betoideae</taxon>
        <taxon>Beta</taxon>
    </lineage>
</organism>
<keyword evidence="1" id="KW-0653">Protein transport</keyword>
<dbReference type="SUPFAM" id="SSF47661">
    <property type="entry name" value="t-snare proteins"/>
    <property type="match status" value="1"/>
</dbReference>
<dbReference type="Gene3D" id="1.20.58.70">
    <property type="match status" value="1"/>
</dbReference>
<evidence type="ECO:0000256" key="1">
    <source>
        <dbReference type="ARBA" id="ARBA00022927"/>
    </source>
</evidence>
<dbReference type="Proteomes" id="UP000035740">
    <property type="component" value="Unassembled WGS sequence"/>
</dbReference>
<feature type="non-terminal residue" evidence="2">
    <location>
        <position position="1"/>
    </location>
</feature>
<keyword evidence="3" id="KW-1185">Reference proteome</keyword>
<dbReference type="GO" id="GO:0016020">
    <property type="term" value="C:membrane"/>
    <property type="evidence" value="ECO:0007669"/>
    <property type="project" value="InterPro"/>
</dbReference>
<dbReference type="GO" id="GO:0015031">
    <property type="term" value="P:protein transport"/>
    <property type="evidence" value="ECO:0007669"/>
    <property type="project" value="UniProtKB-KW"/>
</dbReference>
<dbReference type="AlphaFoldDB" id="A0A0J7YQE1"/>
<evidence type="ECO:0008006" key="4">
    <source>
        <dbReference type="Google" id="ProtNLM"/>
    </source>
</evidence>
<dbReference type="GO" id="GO:0016192">
    <property type="term" value="P:vesicle-mediated transport"/>
    <property type="evidence" value="ECO:0007669"/>
    <property type="project" value="InterPro"/>
</dbReference>
<gene>
    <name evidence="2" type="ORF">BVRB_036800</name>
</gene>
<dbReference type="EMBL" id="KQ110032">
    <property type="protein sequence ID" value="KMS65358.1"/>
    <property type="molecule type" value="Genomic_DNA"/>
</dbReference>
<dbReference type="InterPro" id="IPR010989">
    <property type="entry name" value="SNARE"/>
</dbReference>
<evidence type="ECO:0000313" key="3">
    <source>
        <dbReference type="Proteomes" id="UP000035740"/>
    </source>
</evidence>